<dbReference type="OrthoDB" id="75754at2759"/>
<name>A0A183AQ81_9TREM</name>
<keyword evidence="2" id="KW-1133">Transmembrane helix</keyword>
<dbReference type="GO" id="GO:0006886">
    <property type="term" value="P:intracellular protein transport"/>
    <property type="evidence" value="ECO:0007669"/>
    <property type="project" value="TreeGrafter"/>
</dbReference>
<dbReference type="PANTHER" id="PTHR19957">
    <property type="entry name" value="SYNTAXIN"/>
    <property type="match status" value="1"/>
</dbReference>
<evidence type="ECO:0000259" key="3">
    <source>
        <dbReference type="PROSITE" id="PS50192"/>
    </source>
</evidence>
<feature type="domain" description="T-SNARE coiled-coil homology" evidence="3">
    <location>
        <begin position="112"/>
        <end position="174"/>
    </location>
</feature>
<evidence type="ECO:0000313" key="4">
    <source>
        <dbReference type="EMBL" id="VDP84807.1"/>
    </source>
</evidence>
<evidence type="ECO:0000313" key="5">
    <source>
        <dbReference type="Proteomes" id="UP000272942"/>
    </source>
</evidence>
<protein>
    <submittedName>
        <fullName evidence="6">t-SNARE coiled-coil homology domain-containing protein</fullName>
    </submittedName>
</protein>
<organism evidence="6">
    <name type="scientific">Echinostoma caproni</name>
    <dbReference type="NCBI Taxonomy" id="27848"/>
    <lineage>
        <taxon>Eukaryota</taxon>
        <taxon>Metazoa</taxon>
        <taxon>Spiralia</taxon>
        <taxon>Lophotrochozoa</taxon>
        <taxon>Platyhelminthes</taxon>
        <taxon>Trematoda</taxon>
        <taxon>Digenea</taxon>
        <taxon>Plagiorchiida</taxon>
        <taxon>Echinostomata</taxon>
        <taxon>Echinostomatoidea</taxon>
        <taxon>Echinostomatidae</taxon>
        <taxon>Echinostoma</taxon>
    </lineage>
</organism>
<dbReference type="GO" id="GO:0000149">
    <property type="term" value="F:SNARE binding"/>
    <property type="evidence" value="ECO:0007669"/>
    <property type="project" value="TreeGrafter"/>
</dbReference>
<dbReference type="Pfam" id="PF05739">
    <property type="entry name" value="SNARE"/>
    <property type="match status" value="1"/>
</dbReference>
<dbReference type="GO" id="GO:0031201">
    <property type="term" value="C:SNARE complex"/>
    <property type="evidence" value="ECO:0007669"/>
    <property type="project" value="TreeGrafter"/>
</dbReference>
<dbReference type="AlphaFoldDB" id="A0A183AQ81"/>
<evidence type="ECO:0000256" key="1">
    <source>
        <dbReference type="ARBA" id="ARBA00009063"/>
    </source>
</evidence>
<comment type="similarity">
    <text evidence="1">Belongs to the syntaxin family.</text>
</comment>
<evidence type="ECO:0000313" key="6">
    <source>
        <dbReference type="WBParaSite" id="ECPE_0000914401-mRNA-1"/>
    </source>
</evidence>
<keyword evidence="5" id="KW-1185">Reference proteome</keyword>
<gene>
    <name evidence="4" type="ORF">ECPE_LOCUS9116</name>
</gene>
<dbReference type="EMBL" id="UZAN01046938">
    <property type="protein sequence ID" value="VDP84807.1"/>
    <property type="molecule type" value="Genomic_DNA"/>
</dbReference>
<dbReference type="Gene3D" id="1.20.5.110">
    <property type="match status" value="1"/>
</dbReference>
<dbReference type="GO" id="GO:0048278">
    <property type="term" value="P:vesicle docking"/>
    <property type="evidence" value="ECO:0007669"/>
    <property type="project" value="TreeGrafter"/>
</dbReference>
<accession>A0A183AQ81</accession>
<dbReference type="InterPro" id="IPR045242">
    <property type="entry name" value="Syntaxin"/>
</dbReference>
<dbReference type="GO" id="GO:0006906">
    <property type="term" value="P:vesicle fusion"/>
    <property type="evidence" value="ECO:0007669"/>
    <property type="project" value="TreeGrafter"/>
</dbReference>
<dbReference type="GO" id="GO:0012505">
    <property type="term" value="C:endomembrane system"/>
    <property type="evidence" value="ECO:0007669"/>
    <property type="project" value="TreeGrafter"/>
</dbReference>
<dbReference type="InterPro" id="IPR010989">
    <property type="entry name" value="SNARE"/>
</dbReference>
<dbReference type="PROSITE" id="PS50192">
    <property type="entry name" value="T_SNARE"/>
    <property type="match status" value="1"/>
</dbReference>
<sequence length="214" mass="23591">MLSNTDKEKDAIALIKLTGNQFADLASYTTLDHTAKIQAQLLKGDFQRALQRFQRTQAEIKRRLITETQATESSAGDLIQFGDQGQSDNALLFQSGATQIHAQAQKGDAQQLGLALQQEAEMQALEEDIVNVNIIFEQLMSLVYDQRTAVESIEDNIEAAYINQEAGTSSLAKAATSRQRSRRRRCICCIVLFVAIGITALVLVLVYAPRSNGK</sequence>
<dbReference type="PANTHER" id="PTHR19957:SF38">
    <property type="entry name" value="LD27581P"/>
    <property type="match status" value="1"/>
</dbReference>
<dbReference type="InterPro" id="IPR000727">
    <property type="entry name" value="T_SNARE_dom"/>
</dbReference>
<evidence type="ECO:0000256" key="2">
    <source>
        <dbReference type="SAM" id="Phobius"/>
    </source>
</evidence>
<dbReference type="Gene3D" id="1.20.58.70">
    <property type="match status" value="1"/>
</dbReference>
<dbReference type="SUPFAM" id="SSF47661">
    <property type="entry name" value="t-snare proteins"/>
    <property type="match status" value="1"/>
</dbReference>
<keyword evidence="2" id="KW-0472">Membrane</keyword>
<dbReference type="GO" id="GO:0005484">
    <property type="term" value="F:SNAP receptor activity"/>
    <property type="evidence" value="ECO:0007669"/>
    <property type="project" value="TreeGrafter"/>
</dbReference>
<dbReference type="WBParaSite" id="ECPE_0000914401-mRNA-1">
    <property type="protein sequence ID" value="ECPE_0000914401-mRNA-1"/>
    <property type="gene ID" value="ECPE_0000914401"/>
</dbReference>
<keyword evidence="2" id="KW-0812">Transmembrane</keyword>
<reference evidence="6" key="1">
    <citation type="submission" date="2016-06" db="UniProtKB">
        <authorList>
            <consortium name="WormBaseParasite"/>
        </authorList>
    </citation>
    <scope>IDENTIFICATION</scope>
</reference>
<reference evidence="4 5" key="2">
    <citation type="submission" date="2018-11" db="EMBL/GenBank/DDBJ databases">
        <authorList>
            <consortium name="Pathogen Informatics"/>
        </authorList>
    </citation>
    <scope>NUCLEOTIDE SEQUENCE [LARGE SCALE GENOMIC DNA]</scope>
    <source>
        <strain evidence="4 5">Egypt</strain>
    </source>
</reference>
<proteinExistence type="inferred from homology"/>
<feature type="transmembrane region" description="Helical" evidence="2">
    <location>
        <begin position="186"/>
        <end position="208"/>
    </location>
</feature>
<dbReference type="Proteomes" id="UP000272942">
    <property type="component" value="Unassembled WGS sequence"/>
</dbReference>